<dbReference type="Pfam" id="PF07479">
    <property type="entry name" value="NAD_Gly3P_dh_C"/>
    <property type="match status" value="1"/>
</dbReference>
<dbReference type="InterPro" id="IPR006168">
    <property type="entry name" value="G3P_DH_NAD-dep"/>
</dbReference>
<feature type="binding site" evidence="3">
    <location>
        <position position="188"/>
    </location>
    <ligand>
        <name>sn-glycerol 3-phosphate</name>
        <dbReference type="ChEBI" id="CHEBI:57597"/>
    </ligand>
</feature>
<dbReference type="SUPFAM" id="SSF48179">
    <property type="entry name" value="6-phosphogluconate dehydrogenase C-terminal domain-like"/>
    <property type="match status" value="1"/>
</dbReference>
<comment type="subcellular location">
    <subcellularLocation>
        <location evidence="3">Cytoplasm</location>
    </subcellularLocation>
</comment>
<feature type="binding site" evidence="3">
    <location>
        <position position="252"/>
    </location>
    <ligand>
        <name>sn-glycerol 3-phosphate</name>
        <dbReference type="ChEBI" id="CHEBI:57597"/>
    </ligand>
</feature>
<feature type="binding site" evidence="3">
    <location>
        <position position="106"/>
    </location>
    <ligand>
        <name>sn-glycerol 3-phosphate</name>
        <dbReference type="ChEBI" id="CHEBI:57597"/>
    </ligand>
</feature>
<dbReference type="GO" id="GO:0046168">
    <property type="term" value="P:glycerol-3-phosphate catabolic process"/>
    <property type="evidence" value="ECO:0007669"/>
    <property type="project" value="InterPro"/>
</dbReference>
<feature type="binding site" evidence="3">
    <location>
        <position position="34"/>
    </location>
    <ligand>
        <name>NADPH</name>
        <dbReference type="ChEBI" id="CHEBI:57783"/>
    </ligand>
</feature>
<dbReference type="OrthoDB" id="107040at2157"/>
<dbReference type="InterPro" id="IPR013328">
    <property type="entry name" value="6PGD_dom2"/>
</dbReference>
<feature type="domain" description="Glycerol-3-phosphate dehydrogenase NAD-dependent N-terminal" evidence="8">
    <location>
        <begin position="5"/>
        <end position="156"/>
    </location>
</feature>
<comment type="caution">
    <text evidence="3">Lacks conserved residue(s) required for the propagation of feature annotation.</text>
</comment>
<evidence type="ECO:0000256" key="5">
    <source>
        <dbReference type="PIRSR" id="PIRSR000114-2"/>
    </source>
</evidence>
<dbReference type="GO" id="GO:0005975">
    <property type="term" value="P:carbohydrate metabolic process"/>
    <property type="evidence" value="ECO:0007669"/>
    <property type="project" value="InterPro"/>
</dbReference>
<feature type="binding site" evidence="3">
    <location>
        <position position="241"/>
    </location>
    <ligand>
        <name>sn-glycerol 3-phosphate</name>
        <dbReference type="ChEBI" id="CHEBI:57597"/>
    </ligand>
</feature>
<dbReference type="SUPFAM" id="SSF51735">
    <property type="entry name" value="NAD(P)-binding Rossmann-fold domains"/>
    <property type="match status" value="1"/>
</dbReference>
<dbReference type="PRINTS" id="PR00077">
    <property type="entry name" value="GPDHDRGNASE"/>
</dbReference>
<dbReference type="InterPro" id="IPR008927">
    <property type="entry name" value="6-PGluconate_DH-like_C_sf"/>
</dbReference>
<evidence type="ECO:0000256" key="7">
    <source>
        <dbReference type="RuleBase" id="RU000437"/>
    </source>
</evidence>
<dbReference type="GO" id="GO:0005829">
    <property type="term" value="C:cytosol"/>
    <property type="evidence" value="ECO:0007669"/>
    <property type="project" value="TreeGrafter"/>
</dbReference>
<feature type="binding site" evidence="3">
    <location>
        <position position="106"/>
    </location>
    <ligand>
        <name>NADPH</name>
        <dbReference type="ChEBI" id="CHEBI:57783"/>
    </ligand>
</feature>
<feature type="binding site" evidence="3">
    <location>
        <position position="251"/>
    </location>
    <ligand>
        <name>sn-glycerol 3-phosphate</name>
        <dbReference type="ChEBI" id="CHEBI:57597"/>
    </ligand>
</feature>
<evidence type="ECO:0000313" key="10">
    <source>
        <dbReference type="EMBL" id="PWB86555.1"/>
    </source>
</evidence>
<evidence type="ECO:0000256" key="4">
    <source>
        <dbReference type="PIRSR" id="PIRSR000114-1"/>
    </source>
</evidence>
<feature type="binding site" evidence="3">
    <location>
        <position position="276"/>
    </location>
    <ligand>
        <name>NADPH</name>
        <dbReference type="ChEBI" id="CHEBI:57783"/>
    </ligand>
</feature>
<name>A0A315XL60_9EURY</name>
<keyword evidence="2 3" id="KW-0560">Oxidoreductase</keyword>
<evidence type="ECO:0000256" key="1">
    <source>
        <dbReference type="ARBA" id="ARBA00011009"/>
    </source>
</evidence>
<evidence type="ECO:0000259" key="9">
    <source>
        <dbReference type="Pfam" id="PF07479"/>
    </source>
</evidence>
<dbReference type="AlphaFoldDB" id="A0A315XL60"/>
<evidence type="ECO:0000256" key="6">
    <source>
        <dbReference type="PIRSR" id="PIRSR000114-3"/>
    </source>
</evidence>
<dbReference type="GO" id="GO:0006650">
    <property type="term" value="P:glycerophospholipid metabolic process"/>
    <property type="evidence" value="ECO:0007669"/>
    <property type="project" value="UniProtKB-UniRule"/>
</dbReference>
<evidence type="ECO:0000256" key="3">
    <source>
        <dbReference type="HAMAP-Rule" id="MF_00394"/>
    </source>
</evidence>
<dbReference type="GO" id="GO:0141153">
    <property type="term" value="F:glycerol-3-phosphate dehydrogenase (NADP+) activity"/>
    <property type="evidence" value="ECO:0007669"/>
    <property type="project" value="RHEA"/>
</dbReference>
<feature type="binding site" evidence="5">
    <location>
        <position position="106"/>
    </location>
    <ligand>
        <name>substrate</name>
    </ligand>
</feature>
<feature type="binding site" evidence="3">
    <location>
        <position position="50"/>
    </location>
    <ligand>
        <name>NADPH</name>
        <dbReference type="ChEBI" id="CHEBI:57783"/>
    </ligand>
</feature>
<gene>
    <name evidence="10" type="primary">gpsA_2</name>
    <name evidence="3" type="synonym">gpsA</name>
    <name evidence="10" type="ORF">MBBTH_15430</name>
</gene>
<keyword evidence="3" id="KW-0547">Nucleotide-binding</keyword>
<dbReference type="InterPro" id="IPR006109">
    <property type="entry name" value="G3P_DH_NAD-dep_C"/>
</dbReference>
<dbReference type="GO" id="GO:0046167">
    <property type="term" value="P:glycerol-3-phosphate biosynthetic process"/>
    <property type="evidence" value="ECO:0007669"/>
    <property type="project" value="UniProtKB-UniRule"/>
</dbReference>
<feature type="binding site" evidence="3">
    <location>
        <position position="252"/>
    </location>
    <ligand>
        <name>NADPH</name>
        <dbReference type="ChEBI" id="CHEBI:57783"/>
    </ligand>
</feature>
<dbReference type="PANTHER" id="PTHR11728:SF1">
    <property type="entry name" value="GLYCEROL-3-PHOSPHATE DEHYDROGENASE [NAD(+)] 2, CHLOROPLASTIC"/>
    <property type="match status" value="1"/>
</dbReference>
<feature type="domain" description="Glycerol-3-phosphate dehydrogenase NAD-dependent C-terminal" evidence="9">
    <location>
        <begin position="177"/>
        <end position="315"/>
    </location>
</feature>
<organism evidence="10 11">
    <name type="scientific">Methanobrevibacter thaueri</name>
    <dbReference type="NCBI Taxonomy" id="190975"/>
    <lineage>
        <taxon>Archaea</taxon>
        <taxon>Methanobacteriati</taxon>
        <taxon>Methanobacteriota</taxon>
        <taxon>Methanomada group</taxon>
        <taxon>Methanobacteria</taxon>
        <taxon>Methanobacteriales</taxon>
        <taxon>Methanobacteriaceae</taxon>
        <taxon>Methanobrevibacter</taxon>
    </lineage>
</organism>
<feature type="binding site" evidence="5">
    <location>
        <begin position="252"/>
        <end position="253"/>
    </location>
    <ligand>
        <name>substrate</name>
    </ligand>
</feature>
<dbReference type="PANTHER" id="PTHR11728">
    <property type="entry name" value="GLYCEROL-3-PHOSPHATE DEHYDROGENASE"/>
    <property type="match status" value="1"/>
</dbReference>
<feature type="binding site" evidence="3">
    <location>
        <position position="133"/>
    </location>
    <ligand>
        <name>sn-glycerol 3-phosphate</name>
        <dbReference type="ChEBI" id="CHEBI:57597"/>
    </ligand>
</feature>
<evidence type="ECO:0000259" key="8">
    <source>
        <dbReference type="Pfam" id="PF01210"/>
    </source>
</evidence>
<dbReference type="UniPathway" id="UPA00940"/>
<feature type="binding site" evidence="3">
    <location>
        <position position="274"/>
    </location>
    <ligand>
        <name>NADPH</name>
        <dbReference type="ChEBI" id="CHEBI:57783"/>
    </ligand>
</feature>
<keyword evidence="3 6" id="KW-0520">NAD</keyword>
<dbReference type="Proteomes" id="UP000251717">
    <property type="component" value="Unassembled WGS sequence"/>
</dbReference>
<dbReference type="InterPro" id="IPR011128">
    <property type="entry name" value="G3P_DH_NAD-dep_N"/>
</dbReference>
<dbReference type="Gene3D" id="1.10.1040.10">
    <property type="entry name" value="N-(1-d-carboxylethyl)-l-norvaline Dehydrogenase, domain 2"/>
    <property type="match status" value="1"/>
</dbReference>
<comment type="function">
    <text evidence="3">Catalyzes the reduction of the glycolytic intermediate dihydroxyacetone phosphate (DHAP) to sn-glycerol 3-phosphate (G3P).</text>
</comment>
<protein>
    <recommendedName>
        <fullName evidence="3">Glycerol-3-phosphate dehydrogenase [NAD(P)+]</fullName>
        <ecNumber evidence="3">1.1.1.94</ecNumber>
    </recommendedName>
    <alternativeName>
        <fullName evidence="3">NAD(P)(+)-dependent glycerol-3-phosphate dehydrogenase</fullName>
    </alternativeName>
    <alternativeName>
        <fullName evidence="3">NAD(P)H-dependent dihydroxyacetone-phosphate reductase</fullName>
    </alternativeName>
</protein>
<dbReference type="NCBIfam" id="NF000942">
    <property type="entry name" value="PRK00094.1-4"/>
    <property type="match status" value="1"/>
</dbReference>
<comment type="catalytic activity">
    <reaction evidence="3">
        <text>sn-glycerol 3-phosphate + NAD(+) = dihydroxyacetone phosphate + NADH + H(+)</text>
        <dbReference type="Rhea" id="RHEA:11092"/>
        <dbReference type="ChEBI" id="CHEBI:15378"/>
        <dbReference type="ChEBI" id="CHEBI:57540"/>
        <dbReference type="ChEBI" id="CHEBI:57597"/>
        <dbReference type="ChEBI" id="CHEBI:57642"/>
        <dbReference type="ChEBI" id="CHEBI:57945"/>
        <dbReference type="EC" id="1.1.1.94"/>
    </reaction>
</comment>
<feature type="binding site" evidence="3">
    <location>
        <position position="33"/>
    </location>
    <ligand>
        <name>NADPH</name>
        <dbReference type="ChEBI" id="CHEBI:57783"/>
    </ligand>
</feature>
<comment type="catalytic activity">
    <reaction evidence="3">
        <text>sn-glycerol 3-phosphate + NADP(+) = dihydroxyacetone phosphate + NADPH + H(+)</text>
        <dbReference type="Rhea" id="RHEA:11096"/>
        <dbReference type="ChEBI" id="CHEBI:15378"/>
        <dbReference type="ChEBI" id="CHEBI:57597"/>
        <dbReference type="ChEBI" id="CHEBI:57642"/>
        <dbReference type="ChEBI" id="CHEBI:57783"/>
        <dbReference type="ChEBI" id="CHEBI:58349"/>
        <dbReference type="EC" id="1.1.1.94"/>
    </reaction>
</comment>
<keyword evidence="3" id="KW-0521">NADP</keyword>
<feature type="binding site" evidence="3">
    <location>
        <position position="253"/>
    </location>
    <ligand>
        <name>sn-glycerol 3-phosphate</name>
        <dbReference type="ChEBI" id="CHEBI:57597"/>
    </ligand>
</feature>
<proteinExistence type="inferred from homology"/>
<dbReference type="NCBIfam" id="NF000940">
    <property type="entry name" value="PRK00094.1-2"/>
    <property type="match status" value="1"/>
</dbReference>
<feature type="binding site" evidence="6">
    <location>
        <begin position="9"/>
        <end position="14"/>
    </location>
    <ligand>
        <name>NAD(+)</name>
        <dbReference type="ChEBI" id="CHEBI:57540"/>
    </ligand>
</feature>
<dbReference type="EC" id="1.1.1.94" evidence="3"/>
<feature type="binding site" evidence="6">
    <location>
        <position position="137"/>
    </location>
    <ligand>
        <name>NAD(+)</name>
        <dbReference type="ChEBI" id="CHEBI:57540"/>
    </ligand>
</feature>
<dbReference type="Pfam" id="PF01210">
    <property type="entry name" value="NAD_Gly3P_dh_N"/>
    <property type="match status" value="1"/>
</dbReference>
<keyword evidence="3" id="KW-0963">Cytoplasm</keyword>
<sequence>MALNVGVIGAGALGTAIAQTMSENVDELLLHVRKQDLCDDINNTGYNTQYYPNNKLNENIKATTDINDLKKCDIIFLAIPSSAFRETLKNLKEVLEEETIIVTTAKGIEYPSLKSMGDLISEYFDENYVALSGPNFASEIMLNQPTITNIASRKAENSQKVKEVLSTKQFKVKIIDDIKGIELCGVLKNINAIANGICEGMNINENARYSILTRGFKDTIEIIESFGGNSDTAHEYCGFGDLIMTSTSSESRNHTLGILYGQRLVIDEAASGIVFEGKNSIRAVRDICENNNIDSEIVNFVYDVIIERIAPIKAFNKLWENIE</sequence>
<dbReference type="RefSeq" id="WP_116592461.1">
    <property type="nucleotide sequence ID" value="NZ_MZGS01000024.1"/>
</dbReference>
<evidence type="ECO:0000256" key="2">
    <source>
        <dbReference type="ARBA" id="ARBA00023002"/>
    </source>
</evidence>
<dbReference type="PIRSF" id="PIRSF000114">
    <property type="entry name" value="Glycerol-3-P_dh"/>
    <property type="match status" value="1"/>
</dbReference>
<comment type="similarity">
    <text evidence="1 3 7">Belongs to the NAD-dependent glycerol-3-phosphate dehydrogenase family.</text>
</comment>
<comment type="caution">
    <text evidence="10">The sequence shown here is derived from an EMBL/GenBank/DDBJ whole genome shotgun (WGS) entry which is preliminary data.</text>
</comment>
<keyword evidence="11" id="KW-1185">Reference proteome</keyword>
<evidence type="ECO:0000313" key="11">
    <source>
        <dbReference type="Proteomes" id="UP000251717"/>
    </source>
</evidence>
<feature type="active site" description="Proton acceptor" evidence="3 4">
    <location>
        <position position="188"/>
    </location>
</feature>
<accession>A0A315XL60</accession>
<reference evidence="10 11" key="1">
    <citation type="submission" date="2017-03" db="EMBL/GenBank/DDBJ databases">
        <title>Genome sequence of Methanobrevibacter thaueri.</title>
        <authorList>
            <person name="Poehlein A."/>
            <person name="Seedorf H."/>
            <person name="Daniel R."/>
        </authorList>
    </citation>
    <scope>NUCLEOTIDE SEQUENCE [LARGE SCALE GENOMIC DNA]</scope>
    <source>
        <strain evidence="10 11">DSM 11995</strain>
    </source>
</reference>
<feature type="binding site" evidence="6">
    <location>
        <position position="252"/>
    </location>
    <ligand>
        <name>NAD(+)</name>
        <dbReference type="ChEBI" id="CHEBI:57540"/>
    </ligand>
</feature>
<dbReference type="Gene3D" id="3.40.50.720">
    <property type="entry name" value="NAD(P)-binding Rossmann-like Domain"/>
    <property type="match status" value="1"/>
</dbReference>
<dbReference type="GO" id="GO:0051287">
    <property type="term" value="F:NAD binding"/>
    <property type="evidence" value="ECO:0007669"/>
    <property type="project" value="InterPro"/>
</dbReference>
<feature type="binding site" evidence="3">
    <location>
        <position position="137"/>
    </location>
    <ligand>
        <name>NADPH</name>
        <dbReference type="ChEBI" id="CHEBI:57783"/>
    </ligand>
</feature>
<dbReference type="HAMAP" id="MF_00394">
    <property type="entry name" value="NAD_Glyc3P_dehydrog"/>
    <property type="match status" value="1"/>
</dbReference>
<dbReference type="EMBL" id="MZGS01000024">
    <property type="protein sequence ID" value="PWB86555.1"/>
    <property type="molecule type" value="Genomic_DNA"/>
</dbReference>
<dbReference type="InterPro" id="IPR036291">
    <property type="entry name" value="NAD(P)-bd_dom_sf"/>
</dbReference>